<reference evidence="8" key="3">
    <citation type="submission" date="2025-09" db="UniProtKB">
        <authorList>
            <consortium name="Ensembl"/>
        </authorList>
    </citation>
    <scope>IDENTIFICATION</scope>
</reference>
<dbReference type="Proteomes" id="UP000008672">
    <property type="component" value="Unassembled WGS sequence"/>
</dbReference>
<sequence length="590" mass="66916">KALAATGKRTSQEAADWLFTHHQDPTLDDPIPQEYMLYLCPSGPLADKLLDFWKESKSQCTKNQAHEIFPHITLTDFFTCEDSKVEYLYEALKKSGDRFIRCFPSSMSLVLHTSSTYIGFFVDDMSADTIKQFAVAFAAEANALADCHVVARNKQIHLTLAHKFYAQHQWTLEQLASAINTKLGCQWTAALYSRDMRFVHYQTLRALFPYTPQNTDELRLTVGENIYVDPTEQMESSDGWVLGISHKTGCRGFLPENYTEKSNESDTWVRHRTYTFSETPELPPKKGSEPYNKLPHLGNGESYNTKTTKSVSKILSTQLEKITPSRRRLLIVRHGERVDHVFGKSWLQQCISIEGKYVRSDLNFPSNLPRRNGGGKDFEQDPPLSSCGIFQSRLMGEALLEKEVTVSCVFCSPALRCIETAHHILEGLQLHQRKICIEPGLFEWTKWEASKAIPLFMSVSELRQAKYNVDTSYRVIVPVSSLAPSESYEEYIDRCTVAIQEILTAPNEGTVLYCTVTRKIINSDRPLVNIPPESLCINRTNGIQKIPGLGLCCCEELKEEDKWQLIEPPVGTFTHGANSAFSWKDVILDD</sequence>
<evidence type="ECO:0000256" key="1">
    <source>
        <dbReference type="ARBA" id="ARBA00004123"/>
    </source>
</evidence>
<dbReference type="Gene3D" id="2.30.30.40">
    <property type="entry name" value="SH3 Domains"/>
    <property type="match status" value="1"/>
</dbReference>
<dbReference type="EMBL" id="AFYH01253463">
    <property type="status" value="NOT_ANNOTATED_CDS"/>
    <property type="molecule type" value="Genomic_DNA"/>
</dbReference>
<dbReference type="FunCoup" id="H2ZUS6">
    <property type="interactions" value="739"/>
</dbReference>
<dbReference type="AlphaFoldDB" id="H2ZUS6"/>
<dbReference type="GO" id="GO:0005634">
    <property type="term" value="C:nucleus"/>
    <property type="evidence" value="ECO:0007669"/>
    <property type="project" value="UniProtKB-SubCell"/>
</dbReference>
<dbReference type="PANTHER" id="PTHR16469">
    <property type="entry name" value="UBIQUITIN-ASSOCIATED AND SH3 DOMAIN-CONTAINING BA-RELATED"/>
    <property type="match status" value="1"/>
</dbReference>
<dbReference type="EMBL" id="AFYH01253461">
    <property type="status" value="NOT_ANNOTATED_CDS"/>
    <property type="molecule type" value="Genomic_DNA"/>
</dbReference>
<organism evidence="8 9">
    <name type="scientific">Latimeria chalumnae</name>
    <name type="common">Coelacanth</name>
    <dbReference type="NCBI Taxonomy" id="7897"/>
    <lineage>
        <taxon>Eukaryota</taxon>
        <taxon>Metazoa</taxon>
        <taxon>Chordata</taxon>
        <taxon>Craniata</taxon>
        <taxon>Vertebrata</taxon>
        <taxon>Euteleostomi</taxon>
        <taxon>Coelacanthiformes</taxon>
        <taxon>Coelacanthidae</taxon>
        <taxon>Latimeria</taxon>
    </lineage>
</organism>
<keyword evidence="4" id="KW-0963">Cytoplasm</keyword>
<evidence type="ECO:0000313" key="8">
    <source>
        <dbReference type="Ensembl" id="ENSLACP00000001147.1"/>
    </source>
</evidence>
<evidence type="ECO:0000256" key="3">
    <source>
        <dbReference type="ARBA" id="ARBA00022443"/>
    </source>
</evidence>
<keyword evidence="3 6" id="KW-0728">SH3 domain</keyword>
<dbReference type="STRING" id="7897.ENSLACP00000001147"/>
<dbReference type="InParanoid" id="H2ZUS6"/>
<dbReference type="EMBL" id="AFYH01253462">
    <property type="status" value="NOT_ANNOTATED_CDS"/>
    <property type="molecule type" value="Genomic_DNA"/>
</dbReference>
<dbReference type="InterPro" id="IPR001452">
    <property type="entry name" value="SH3_domain"/>
</dbReference>
<dbReference type="InterPro" id="IPR051710">
    <property type="entry name" value="Phosphatase_SH3-domain"/>
</dbReference>
<dbReference type="OMA" id="AFNWKHI"/>
<dbReference type="PROSITE" id="PS50002">
    <property type="entry name" value="SH3"/>
    <property type="match status" value="1"/>
</dbReference>
<reference evidence="8" key="2">
    <citation type="submission" date="2025-08" db="UniProtKB">
        <authorList>
            <consortium name="Ensembl"/>
        </authorList>
    </citation>
    <scope>IDENTIFICATION</scope>
</reference>
<dbReference type="InterPro" id="IPR029033">
    <property type="entry name" value="His_PPase_superfam"/>
</dbReference>
<keyword evidence="9" id="KW-1185">Reference proteome</keyword>
<comment type="subcellular location">
    <subcellularLocation>
        <location evidence="2">Cytoplasm</location>
    </subcellularLocation>
    <subcellularLocation>
        <location evidence="1">Nucleus</location>
    </subcellularLocation>
</comment>
<dbReference type="GO" id="GO:0005737">
    <property type="term" value="C:cytoplasm"/>
    <property type="evidence" value="ECO:0007669"/>
    <property type="project" value="UniProtKB-SubCell"/>
</dbReference>
<evidence type="ECO:0000256" key="6">
    <source>
        <dbReference type="PROSITE-ProRule" id="PRU00192"/>
    </source>
</evidence>
<evidence type="ECO:0000259" key="7">
    <source>
        <dbReference type="PROSITE" id="PS50002"/>
    </source>
</evidence>
<dbReference type="Pfam" id="PF00300">
    <property type="entry name" value="His_Phos_1"/>
    <property type="match status" value="1"/>
</dbReference>
<dbReference type="SMART" id="SM00326">
    <property type="entry name" value="SH3"/>
    <property type="match status" value="1"/>
</dbReference>
<dbReference type="InterPro" id="IPR013078">
    <property type="entry name" value="His_Pase_superF_clade-1"/>
</dbReference>
<evidence type="ECO:0000256" key="2">
    <source>
        <dbReference type="ARBA" id="ARBA00004496"/>
    </source>
</evidence>
<dbReference type="HOGENOM" id="CLU_016516_1_0_1"/>
<dbReference type="CDD" id="cd07067">
    <property type="entry name" value="HP_PGM_like"/>
    <property type="match status" value="1"/>
</dbReference>
<dbReference type="EMBL" id="AFYH01253459">
    <property type="status" value="NOT_ANNOTATED_CDS"/>
    <property type="molecule type" value="Genomic_DNA"/>
</dbReference>
<dbReference type="eggNOG" id="KOG3734">
    <property type="taxonomic scope" value="Eukaryota"/>
</dbReference>
<dbReference type="PANTHER" id="PTHR16469:SF7">
    <property type="entry name" value="UBIQUITIN-ASSOCIATED AND SH3 DOMAIN-CONTAINING PROTEIN A"/>
    <property type="match status" value="1"/>
</dbReference>
<dbReference type="InterPro" id="IPR036028">
    <property type="entry name" value="SH3-like_dom_sf"/>
</dbReference>
<evidence type="ECO:0000256" key="4">
    <source>
        <dbReference type="ARBA" id="ARBA00022490"/>
    </source>
</evidence>
<feature type="domain" description="SH3" evidence="7">
    <location>
        <begin position="199"/>
        <end position="264"/>
    </location>
</feature>
<accession>H2ZUS6</accession>
<dbReference type="SUPFAM" id="SSF53254">
    <property type="entry name" value="Phosphoglycerate mutase-like"/>
    <property type="match status" value="1"/>
</dbReference>
<dbReference type="Ensembl" id="ENSLACT00000001158.1">
    <property type="protein sequence ID" value="ENSLACP00000001147.1"/>
    <property type="gene ID" value="ENSLACG00000001028.1"/>
</dbReference>
<dbReference type="GeneTree" id="ENSGT00940000160841"/>
<dbReference type="FunFam" id="2.30.30.40:FF:000052">
    <property type="entry name" value="Ubiquitin-associated and SH3 domain-containing protein B"/>
    <property type="match status" value="1"/>
</dbReference>
<dbReference type="Gene3D" id="3.40.50.1240">
    <property type="entry name" value="Phosphoglycerate mutase-like"/>
    <property type="match status" value="1"/>
</dbReference>
<protein>
    <submittedName>
        <fullName evidence="8">Ubiquitin associated and SH3 domain containing A</fullName>
    </submittedName>
</protein>
<evidence type="ECO:0000256" key="5">
    <source>
        <dbReference type="ARBA" id="ARBA00023242"/>
    </source>
</evidence>
<dbReference type="EMBL" id="AFYH01253464">
    <property type="status" value="NOT_ANNOTATED_CDS"/>
    <property type="molecule type" value="Genomic_DNA"/>
</dbReference>
<name>H2ZUS6_LATCH</name>
<dbReference type="SUPFAM" id="SSF50044">
    <property type="entry name" value="SH3-domain"/>
    <property type="match status" value="1"/>
</dbReference>
<dbReference type="EMBL" id="AFYH01253460">
    <property type="status" value="NOT_ANNOTATED_CDS"/>
    <property type="molecule type" value="Genomic_DNA"/>
</dbReference>
<evidence type="ECO:0000313" key="9">
    <source>
        <dbReference type="Proteomes" id="UP000008672"/>
    </source>
</evidence>
<reference evidence="9" key="1">
    <citation type="submission" date="2011-08" db="EMBL/GenBank/DDBJ databases">
        <title>The draft genome of Latimeria chalumnae.</title>
        <authorList>
            <person name="Di Palma F."/>
            <person name="Alfoldi J."/>
            <person name="Johnson J."/>
            <person name="Berlin A."/>
            <person name="Gnerre S."/>
            <person name="Jaffe D."/>
            <person name="MacCallum I."/>
            <person name="Young S."/>
            <person name="Walker B.J."/>
            <person name="Lander E."/>
            <person name="Lindblad-Toh K."/>
        </authorList>
    </citation>
    <scope>NUCLEOTIDE SEQUENCE [LARGE SCALE GENOMIC DNA]</scope>
    <source>
        <strain evidence="9">Wild caught</strain>
    </source>
</reference>
<dbReference type="Pfam" id="PF14604">
    <property type="entry name" value="SH3_9"/>
    <property type="match status" value="1"/>
</dbReference>
<gene>
    <name evidence="8" type="primary">UBASH3A</name>
</gene>
<proteinExistence type="predicted"/>
<keyword evidence="5" id="KW-0539">Nucleus</keyword>